<dbReference type="PANTHER" id="PTHR45641">
    <property type="entry name" value="TETRATRICOPEPTIDE REPEAT PROTEIN (AFU_ORTHOLOGUE AFUA_6G03870)"/>
    <property type="match status" value="1"/>
</dbReference>
<evidence type="ECO:0000313" key="4">
    <source>
        <dbReference type="EMBL" id="CEK64024.1"/>
    </source>
</evidence>
<feature type="repeat" description="TPR" evidence="3">
    <location>
        <begin position="68"/>
        <end position="101"/>
    </location>
</feature>
<proteinExistence type="predicted"/>
<dbReference type="PANTHER" id="PTHR45641:SF19">
    <property type="entry name" value="NEPHROCYSTIN-3"/>
    <property type="match status" value="1"/>
</dbReference>
<protein>
    <submittedName>
        <fullName evidence="4">Uncharacterized protein</fullName>
    </submittedName>
</protein>
<dbReference type="SMART" id="SM00028">
    <property type="entry name" value="TPR"/>
    <property type="match status" value="4"/>
</dbReference>
<dbReference type="Gene3D" id="1.25.40.10">
    <property type="entry name" value="Tetratricopeptide repeat domain"/>
    <property type="match status" value="2"/>
</dbReference>
<evidence type="ECO:0000256" key="1">
    <source>
        <dbReference type="ARBA" id="ARBA00022737"/>
    </source>
</evidence>
<keyword evidence="2 3" id="KW-0802">TPR repeat</keyword>
<feature type="non-terminal residue" evidence="4">
    <location>
        <position position="261"/>
    </location>
</feature>
<dbReference type="InterPro" id="IPR011990">
    <property type="entry name" value="TPR-like_helical_dom_sf"/>
</dbReference>
<dbReference type="PROSITE" id="PS50005">
    <property type="entry name" value="TPR"/>
    <property type="match status" value="2"/>
</dbReference>
<reference evidence="4" key="1">
    <citation type="submission" date="2014-12" db="EMBL/GenBank/DDBJ databases">
        <title>Insight into the proteome of Arion vulgaris.</title>
        <authorList>
            <person name="Aradska J."/>
            <person name="Bulat T."/>
            <person name="Smidak R."/>
            <person name="Sarate P."/>
            <person name="Gangsoo J."/>
            <person name="Sialana F."/>
            <person name="Bilban M."/>
            <person name="Lubec G."/>
        </authorList>
    </citation>
    <scope>NUCLEOTIDE SEQUENCE</scope>
    <source>
        <tissue evidence="4">Skin</tissue>
    </source>
</reference>
<feature type="repeat" description="TPR" evidence="3">
    <location>
        <begin position="28"/>
        <end position="61"/>
    </location>
</feature>
<organism evidence="4">
    <name type="scientific">Arion vulgaris</name>
    <dbReference type="NCBI Taxonomy" id="1028688"/>
    <lineage>
        <taxon>Eukaryota</taxon>
        <taxon>Metazoa</taxon>
        <taxon>Spiralia</taxon>
        <taxon>Lophotrochozoa</taxon>
        <taxon>Mollusca</taxon>
        <taxon>Gastropoda</taxon>
        <taxon>Heterobranchia</taxon>
        <taxon>Euthyneura</taxon>
        <taxon>Panpulmonata</taxon>
        <taxon>Eupulmonata</taxon>
        <taxon>Stylommatophora</taxon>
        <taxon>Helicina</taxon>
        <taxon>Arionoidea</taxon>
        <taxon>Arionidae</taxon>
        <taxon>Arion</taxon>
    </lineage>
</organism>
<dbReference type="InterPro" id="IPR019734">
    <property type="entry name" value="TPR_rpt"/>
</dbReference>
<evidence type="ECO:0000256" key="3">
    <source>
        <dbReference type="PROSITE-ProRule" id="PRU00339"/>
    </source>
</evidence>
<dbReference type="AlphaFoldDB" id="A0A0B6Z5X2"/>
<keyword evidence="1" id="KW-0677">Repeat</keyword>
<feature type="non-terminal residue" evidence="4">
    <location>
        <position position="1"/>
    </location>
</feature>
<dbReference type="EMBL" id="HACG01017159">
    <property type="protein sequence ID" value="CEK64024.1"/>
    <property type="molecule type" value="Transcribed_RNA"/>
</dbReference>
<evidence type="ECO:0000256" key="2">
    <source>
        <dbReference type="ARBA" id="ARBA00022803"/>
    </source>
</evidence>
<accession>A0A0B6Z5X2</accession>
<gene>
    <name evidence="4" type="primary">ORF50410</name>
</gene>
<dbReference type="SUPFAM" id="SSF48452">
    <property type="entry name" value="TPR-like"/>
    <property type="match status" value="1"/>
</dbReference>
<dbReference type="Pfam" id="PF13424">
    <property type="entry name" value="TPR_12"/>
    <property type="match status" value="2"/>
</dbReference>
<name>A0A0B6Z5X2_9EUPU</name>
<sequence length="261" mass="30017">SDILEYRNENLKNAVGDTEEKAALKGLASIYHGIAVLNSKLDKISEAIEYYTKAMEVQTQLDDEVELAESLHNLGVMYMKIGKHQQALDLCTNSLKIYQSVYFTNQPPVIGVMIGNIAACYRNLGQVEEAEAMYKKALEIAERAVGRQHPQFALGLMNLGTLEINRQRFDQAEIYIRECIEIFEKCETPECDCDYYKSLEKFVYVLIKVNKIQEARDRFNKMFKIAVKEKFLDISWPNTYVLMVDCLIELKQFKLAHDVAM</sequence>